<evidence type="ECO:0000256" key="5">
    <source>
        <dbReference type="ARBA" id="ARBA00022989"/>
    </source>
</evidence>
<dbReference type="PANTHER" id="PTHR11616">
    <property type="entry name" value="SODIUM/CHLORIDE DEPENDENT TRANSPORTER"/>
    <property type="match status" value="1"/>
</dbReference>
<keyword evidence="3 9" id="KW-0813">Transport</keyword>
<organism evidence="11">
    <name type="scientific">Capitella teleta</name>
    <name type="common">Polychaete worm</name>
    <dbReference type="NCBI Taxonomy" id="283909"/>
    <lineage>
        <taxon>Eukaryota</taxon>
        <taxon>Metazoa</taxon>
        <taxon>Spiralia</taxon>
        <taxon>Lophotrochozoa</taxon>
        <taxon>Annelida</taxon>
        <taxon>Polychaeta</taxon>
        <taxon>Sedentaria</taxon>
        <taxon>Scolecida</taxon>
        <taxon>Capitellidae</taxon>
        <taxon>Capitella</taxon>
    </lineage>
</organism>
<feature type="transmembrane region" description="Helical" evidence="10">
    <location>
        <begin position="268"/>
        <end position="285"/>
    </location>
</feature>
<accession>R7V2M1</accession>
<reference evidence="12" key="3">
    <citation type="submission" date="2015-06" db="UniProtKB">
        <authorList>
            <consortium name="EnsemblMetazoa"/>
        </authorList>
    </citation>
    <scope>IDENTIFICATION</scope>
</reference>
<feature type="binding site" evidence="8">
    <location>
        <position position="368"/>
    </location>
    <ligand>
        <name>Na(+)</name>
        <dbReference type="ChEBI" id="CHEBI:29101"/>
        <label>1</label>
    </ligand>
</feature>
<keyword evidence="6 10" id="KW-0472">Membrane</keyword>
<evidence type="ECO:0000256" key="4">
    <source>
        <dbReference type="ARBA" id="ARBA00022692"/>
    </source>
</evidence>
<evidence type="ECO:0000256" key="10">
    <source>
        <dbReference type="SAM" id="Phobius"/>
    </source>
</evidence>
<keyword evidence="9" id="KW-0769">Symport</keyword>
<feature type="binding site" evidence="8">
    <location>
        <position position="303"/>
    </location>
    <ligand>
        <name>Na(+)</name>
        <dbReference type="ChEBI" id="CHEBI:29101"/>
        <label>1</label>
    </ligand>
</feature>
<gene>
    <name evidence="11" type="ORF">CAPTEDRAFT_109384</name>
</gene>
<feature type="binding site" evidence="8">
    <location>
        <position position="371"/>
    </location>
    <ligand>
        <name>Na(+)</name>
        <dbReference type="ChEBI" id="CHEBI:29101"/>
        <label>1</label>
    </ligand>
</feature>
<dbReference type="EnsemblMetazoa" id="CapteT109384">
    <property type="protein sequence ID" value="CapteP109384"/>
    <property type="gene ID" value="CapteG109384"/>
</dbReference>
<evidence type="ECO:0000256" key="9">
    <source>
        <dbReference type="RuleBase" id="RU003732"/>
    </source>
</evidence>
<feature type="transmembrane region" description="Helical" evidence="10">
    <location>
        <begin position="356"/>
        <end position="375"/>
    </location>
</feature>
<protein>
    <recommendedName>
        <fullName evidence="9">Transporter</fullName>
    </recommendedName>
</protein>
<feature type="binding site" evidence="8">
    <location>
        <position position="372"/>
    </location>
    <ligand>
        <name>Na(+)</name>
        <dbReference type="ChEBI" id="CHEBI:29101"/>
        <label>1</label>
    </ligand>
</feature>
<evidence type="ECO:0000256" key="3">
    <source>
        <dbReference type="ARBA" id="ARBA00022448"/>
    </source>
</evidence>
<keyword evidence="8" id="KW-0915">Sodium</keyword>
<evidence type="ECO:0000313" key="12">
    <source>
        <dbReference type="EnsemblMetazoa" id="CapteP109384"/>
    </source>
</evidence>
<keyword evidence="8" id="KW-0479">Metal-binding</keyword>
<dbReference type="GO" id="GO:0005886">
    <property type="term" value="C:plasma membrane"/>
    <property type="evidence" value="ECO:0007669"/>
    <property type="project" value="TreeGrafter"/>
</dbReference>
<dbReference type="InterPro" id="IPR037272">
    <property type="entry name" value="SNS_sf"/>
</dbReference>
<dbReference type="EMBL" id="KB295680">
    <property type="protein sequence ID" value="ELU12784.1"/>
    <property type="molecule type" value="Genomic_DNA"/>
</dbReference>
<evidence type="ECO:0000256" key="8">
    <source>
        <dbReference type="PIRSR" id="PIRSR600175-1"/>
    </source>
</evidence>
<dbReference type="SUPFAM" id="SSF161070">
    <property type="entry name" value="SNF-like"/>
    <property type="match status" value="1"/>
</dbReference>
<comment type="subcellular location">
    <subcellularLocation>
        <location evidence="1">Membrane</location>
        <topology evidence="1">Multi-pass membrane protein</topology>
    </subcellularLocation>
</comment>
<feature type="transmembrane region" description="Helical" evidence="10">
    <location>
        <begin position="215"/>
        <end position="236"/>
    </location>
</feature>
<evidence type="ECO:0000256" key="6">
    <source>
        <dbReference type="ARBA" id="ARBA00023136"/>
    </source>
</evidence>
<keyword evidence="4 9" id="KW-0812">Transmembrane</keyword>
<dbReference type="AlphaFoldDB" id="R7V2M1"/>
<reference evidence="13" key="1">
    <citation type="submission" date="2012-12" db="EMBL/GenBank/DDBJ databases">
        <authorList>
            <person name="Hellsten U."/>
            <person name="Grimwood J."/>
            <person name="Chapman J.A."/>
            <person name="Shapiro H."/>
            <person name="Aerts A."/>
            <person name="Otillar R.P."/>
            <person name="Terry A.Y."/>
            <person name="Boore J.L."/>
            <person name="Simakov O."/>
            <person name="Marletaz F."/>
            <person name="Cho S.-J."/>
            <person name="Edsinger-Gonzales E."/>
            <person name="Havlak P."/>
            <person name="Kuo D.-H."/>
            <person name="Larsson T."/>
            <person name="Lv J."/>
            <person name="Arendt D."/>
            <person name="Savage R."/>
            <person name="Osoegawa K."/>
            <person name="de Jong P."/>
            <person name="Lindberg D.R."/>
            <person name="Seaver E.C."/>
            <person name="Weisblat D.A."/>
            <person name="Putnam N.H."/>
            <person name="Grigoriev I.V."/>
            <person name="Rokhsar D.S."/>
        </authorList>
    </citation>
    <scope>NUCLEOTIDE SEQUENCE</scope>
    <source>
        <strain evidence="13">I ESC-2004</strain>
    </source>
</reference>
<dbReference type="Pfam" id="PF00209">
    <property type="entry name" value="SNF"/>
    <property type="match status" value="1"/>
</dbReference>
<feature type="binding site" evidence="8">
    <location>
        <position position="28"/>
    </location>
    <ligand>
        <name>Na(+)</name>
        <dbReference type="ChEBI" id="CHEBI:29101"/>
        <label>1</label>
    </ligand>
</feature>
<dbReference type="GO" id="GO:0046872">
    <property type="term" value="F:metal ion binding"/>
    <property type="evidence" value="ECO:0007669"/>
    <property type="project" value="UniProtKB-KW"/>
</dbReference>
<evidence type="ECO:0000313" key="13">
    <source>
        <dbReference type="Proteomes" id="UP000014760"/>
    </source>
</evidence>
<feature type="transmembrane region" description="Helical" evidence="10">
    <location>
        <begin position="188"/>
        <end position="206"/>
    </location>
</feature>
<dbReference type="OMA" id="MAGGNIV"/>
<feature type="transmembrane region" description="Helical" evidence="10">
    <location>
        <begin position="510"/>
        <end position="531"/>
    </location>
</feature>
<feature type="transmembrane region" description="Helical" evidence="10">
    <location>
        <begin position="94"/>
        <end position="121"/>
    </location>
</feature>
<proteinExistence type="inferred from homology"/>
<feature type="transmembrane region" description="Helical" evidence="10">
    <location>
        <begin position="427"/>
        <end position="449"/>
    </location>
</feature>
<comment type="similarity">
    <text evidence="2 9">Belongs to the sodium:neurotransmitter symporter (SNF) (TC 2.A.22) family.</text>
</comment>
<keyword evidence="5 10" id="KW-1133">Transmembrane helix</keyword>
<evidence type="ECO:0000313" key="11">
    <source>
        <dbReference type="EMBL" id="ELU12784.1"/>
    </source>
</evidence>
<dbReference type="HOGENOM" id="CLU_006855_9_5_1"/>
<dbReference type="PANTHER" id="PTHR11616:SF321">
    <property type="entry name" value="SODIUM-DEPENDENT NUTRIENT AMINO ACID TRANSPORTER 1-RELATED"/>
    <property type="match status" value="1"/>
</dbReference>
<dbReference type="PRINTS" id="PR00176">
    <property type="entry name" value="NANEUSMPORT"/>
</dbReference>
<keyword evidence="13" id="KW-1185">Reference proteome</keyword>
<dbReference type="GO" id="GO:0089718">
    <property type="term" value="P:amino acid import across plasma membrane"/>
    <property type="evidence" value="ECO:0007669"/>
    <property type="project" value="TreeGrafter"/>
</dbReference>
<feature type="transmembrane region" description="Helical" evidence="10">
    <location>
        <begin position="51"/>
        <end position="73"/>
    </location>
</feature>
<dbReference type="GO" id="GO:0005283">
    <property type="term" value="F:amino acid:sodium symporter activity"/>
    <property type="evidence" value="ECO:0007669"/>
    <property type="project" value="TreeGrafter"/>
</dbReference>
<dbReference type="Proteomes" id="UP000014760">
    <property type="component" value="Unassembled WGS sequence"/>
</dbReference>
<dbReference type="OrthoDB" id="6581954at2759"/>
<feature type="binding site" evidence="8">
    <location>
        <position position="35"/>
    </location>
    <ligand>
        <name>Na(+)</name>
        <dbReference type="ChEBI" id="CHEBI:29101"/>
        <label>1</label>
    </ligand>
</feature>
<reference evidence="11 13" key="2">
    <citation type="journal article" date="2013" name="Nature">
        <title>Insights into bilaterian evolution from three spiralian genomes.</title>
        <authorList>
            <person name="Simakov O."/>
            <person name="Marletaz F."/>
            <person name="Cho S.J."/>
            <person name="Edsinger-Gonzales E."/>
            <person name="Havlak P."/>
            <person name="Hellsten U."/>
            <person name="Kuo D.H."/>
            <person name="Larsson T."/>
            <person name="Lv J."/>
            <person name="Arendt D."/>
            <person name="Savage R."/>
            <person name="Osoegawa K."/>
            <person name="de Jong P."/>
            <person name="Grimwood J."/>
            <person name="Chapman J.A."/>
            <person name="Shapiro H."/>
            <person name="Aerts A."/>
            <person name="Otillar R.P."/>
            <person name="Terry A.Y."/>
            <person name="Boore J.L."/>
            <person name="Grigoriev I.V."/>
            <person name="Lindberg D.R."/>
            <person name="Seaver E.C."/>
            <person name="Weisblat D.A."/>
            <person name="Putnam N.H."/>
            <person name="Rokhsar D.S."/>
        </authorList>
    </citation>
    <scope>NUCLEOTIDE SEQUENCE</scope>
    <source>
        <strain evidence="11 13">I ESC-2004</strain>
    </source>
</reference>
<feature type="transmembrane region" description="Helical" evidence="10">
    <location>
        <begin position="396"/>
        <end position="421"/>
    </location>
</feature>
<sequence>MTDQKSAKIRAERGTWSKPIEFTLSCLGLTVGLGNFWRFPYMCYQNGGGAFLVPYTVMLAFAGLPLFFLELSLGQYAGSGPISLWELAPLFKGVGVGMMIICFMTNVYYNMIIAWSLYYLLASWQKVVPWEVCSHDFNTEYPGYYTTGSNNSFTQNVTSRRTSASEEYFNLGVLGRSGAIDDFGEVKWSLVLALFGAWIVVFLCVIKGIRSSGKVVYFTAIAPYILLLIFLVRGAMLKGSLEGIKFYIIPTWEKLAEPKVWADAANQIFFSLALAYGALTSMSSYNHLHNNVFKDSIIVAVGNCSTSLMAGFVVFSVLGHLAHVLGKNVDEIATSGSGLAFVAYAEVVTYLEPPQLWATILFLILFLLGLDSQFAGIESIVTCTMDLNPNLRPYRFWVTLTNIGVYFVVGLLLCTQAGLYWVDLISYYGTGWSMMLLGLAELLIIGWIYGANRLKKDIEYMIGHDLSKYWLFCWMGISPLILTVVFILTVKEFRPLSYGDYFIPAWAQCIGWLLAFLPIAAIPASALCVILKSDKELPVQKVSNVSEVGSRFCS</sequence>
<evidence type="ECO:0000256" key="2">
    <source>
        <dbReference type="ARBA" id="ARBA00006459"/>
    </source>
</evidence>
<dbReference type="EMBL" id="AMQN01019377">
    <property type="status" value="NOT_ANNOTATED_CDS"/>
    <property type="molecule type" value="Genomic_DNA"/>
</dbReference>
<feature type="binding site" evidence="8">
    <location>
        <position position="271"/>
    </location>
    <ligand>
        <name>Na(+)</name>
        <dbReference type="ChEBI" id="CHEBI:29101"/>
        <label>1</label>
    </ligand>
</feature>
<evidence type="ECO:0000256" key="7">
    <source>
        <dbReference type="ARBA" id="ARBA00023180"/>
    </source>
</evidence>
<feature type="transmembrane region" description="Helical" evidence="10">
    <location>
        <begin position="469"/>
        <end position="490"/>
    </location>
</feature>
<dbReference type="InterPro" id="IPR000175">
    <property type="entry name" value="Na/ntran_symport"/>
</dbReference>
<dbReference type="PROSITE" id="PS00610">
    <property type="entry name" value="NA_NEUROTRAN_SYMP_1"/>
    <property type="match status" value="1"/>
</dbReference>
<keyword evidence="7" id="KW-0325">Glycoprotein</keyword>
<evidence type="ECO:0000256" key="1">
    <source>
        <dbReference type="ARBA" id="ARBA00004141"/>
    </source>
</evidence>
<name>R7V2M1_CAPTE</name>
<feature type="binding site" evidence="8">
    <location>
        <position position="31"/>
    </location>
    <ligand>
        <name>Na(+)</name>
        <dbReference type="ChEBI" id="CHEBI:29101"/>
        <label>1</label>
    </ligand>
</feature>
<dbReference type="PROSITE" id="PS50267">
    <property type="entry name" value="NA_NEUROTRAN_SYMP_3"/>
    <property type="match status" value="1"/>
</dbReference>
<feature type="transmembrane region" description="Helical" evidence="10">
    <location>
        <begin position="297"/>
        <end position="318"/>
    </location>
</feature>